<reference evidence="1 2" key="1">
    <citation type="submission" date="2019-02" db="EMBL/GenBank/DDBJ databases">
        <title>Genomic Encyclopedia of Type Strains, Phase IV (KMG-IV): sequencing the most valuable type-strain genomes for metagenomic binning, comparative biology and taxonomic classification.</title>
        <authorList>
            <person name="Goeker M."/>
        </authorList>
    </citation>
    <scope>NUCLEOTIDE SEQUENCE [LARGE SCALE GENOMIC DNA]</scope>
    <source>
        <strain evidence="1 2">DSM 17196</strain>
    </source>
</reference>
<dbReference type="PROSITE" id="PS51257">
    <property type="entry name" value="PROKAR_LIPOPROTEIN"/>
    <property type="match status" value="1"/>
</dbReference>
<dbReference type="OrthoDB" id="6077795at2"/>
<dbReference type="RefSeq" id="WP_130285527.1">
    <property type="nucleotide sequence ID" value="NZ_SGXE01000001.1"/>
</dbReference>
<dbReference type="EMBL" id="SGXE01000001">
    <property type="protein sequence ID" value="RZS99706.1"/>
    <property type="molecule type" value="Genomic_DNA"/>
</dbReference>
<dbReference type="Proteomes" id="UP000292262">
    <property type="component" value="Unassembled WGS sequence"/>
</dbReference>
<comment type="caution">
    <text evidence="1">The sequence shown here is derived from an EMBL/GenBank/DDBJ whole genome shotgun (WGS) entry which is preliminary data.</text>
</comment>
<organism evidence="1 2">
    <name type="scientific">Aquimarina brevivitae</name>
    <dbReference type="NCBI Taxonomy" id="323412"/>
    <lineage>
        <taxon>Bacteria</taxon>
        <taxon>Pseudomonadati</taxon>
        <taxon>Bacteroidota</taxon>
        <taxon>Flavobacteriia</taxon>
        <taxon>Flavobacteriales</taxon>
        <taxon>Flavobacteriaceae</taxon>
        <taxon>Aquimarina</taxon>
    </lineage>
</organism>
<sequence>MNTIYKLMVLTLVISSCSSSELVENWKNPDIDTFEANKVLVIGITPQEDARKSFEKKLVSALQRNDVNAVESLDYFNNNFTSQPRTEEEIYSLERELLANGFDAILISKVIGTEEKVSLVQAYRNLDRTFNSFRDDYYENQSIYQNDKDNYEEYKIHHAQSSLYCICPDKEREILWKGAIDVTEPDNVRSAINDYVKLLIWALSEQQLLIINKQSNESFDL</sequence>
<keyword evidence="2" id="KW-1185">Reference proteome</keyword>
<accession>A0A4Q7PGR4</accession>
<evidence type="ECO:0008006" key="3">
    <source>
        <dbReference type="Google" id="ProtNLM"/>
    </source>
</evidence>
<dbReference type="AlphaFoldDB" id="A0A4Q7PGR4"/>
<protein>
    <recommendedName>
        <fullName evidence="3">Cardiolipin synthetase</fullName>
    </recommendedName>
</protein>
<proteinExistence type="predicted"/>
<name>A0A4Q7PGR4_9FLAO</name>
<evidence type="ECO:0000313" key="2">
    <source>
        <dbReference type="Proteomes" id="UP000292262"/>
    </source>
</evidence>
<evidence type="ECO:0000313" key="1">
    <source>
        <dbReference type="EMBL" id="RZS99706.1"/>
    </source>
</evidence>
<gene>
    <name evidence="1" type="ORF">EV197_0929</name>
</gene>